<feature type="region of interest" description="Disordered" evidence="1">
    <location>
        <begin position="55"/>
        <end position="77"/>
    </location>
</feature>
<dbReference type="EMBL" id="KI692556">
    <property type="protein sequence ID" value="ETM47993.1"/>
    <property type="molecule type" value="Genomic_DNA"/>
</dbReference>
<name>W2NJ78_PHYNI</name>
<feature type="non-terminal residue" evidence="2">
    <location>
        <position position="102"/>
    </location>
</feature>
<proteinExistence type="predicted"/>
<evidence type="ECO:0000313" key="2">
    <source>
        <dbReference type="EMBL" id="ETM47993.1"/>
    </source>
</evidence>
<dbReference type="Proteomes" id="UP000054532">
    <property type="component" value="Unassembled WGS sequence"/>
</dbReference>
<protein>
    <submittedName>
        <fullName evidence="2">Uncharacterized protein</fullName>
    </submittedName>
</protein>
<accession>W2NJ78</accession>
<organism evidence="2">
    <name type="scientific">Phytophthora nicotianae</name>
    <name type="common">Potato buckeye rot agent</name>
    <name type="synonym">Phytophthora parasitica</name>
    <dbReference type="NCBI Taxonomy" id="4792"/>
    <lineage>
        <taxon>Eukaryota</taxon>
        <taxon>Sar</taxon>
        <taxon>Stramenopiles</taxon>
        <taxon>Oomycota</taxon>
        <taxon>Peronosporomycetes</taxon>
        <taxon>Peronosporales</taxon>
        <taxon>Peronosporaceae</taxon>
        <taxon>Phytophthora</taxon>
    </lineage>
</organism>
<dbReference type="AlphaFoldDB" id="W2NJ78"/>
<gene>
    <name evidence="2" type="ORF">L914_07417</name>
</gene>
<reference evidence="2" key="1">
    <citation type="submission" date="2013-11" db="EMBL/GenBank/DDBJ databases">
        <title>The Genome Sequence of Phytophthora parasitica IAC_01/95.</title>
        <authorList>
            <consortium name="The Broad Institute Genomics Platform"/>
            <person name="Russ C."/>
            <person name="Tyler B."/>
            <person name="Panabieres F."/>
            <person name="Shan W."/>
            <person name="Tripathy S."/>
            <person name="Grunwald N."/>
            <person name="Machado M."/>
            <person name="Johnson C.S."/>
            <person name="Arredondo F."/>
            <person name="Hong C."/>
            <person name="Coffey M."/>
            <person name="Young S.K."/>
            <person name="Zeng Q."/>
            <person name="Gargeya S."/>
            <person name="Fitzgerald M."/>
            <person name="Abouelleil A."/>
            <person name="Alvarado L."/>
            <person name="Chapman S.B."/>
            <person name="Gainer-Dewar J."/>
            <person name="Goldberg J."/>
            <person name="Griggs A."/>
            <person name="Gujja S."/>
            <person name="Hansen M."/>
            <person name="Howarth C."/>
            <person name="Imamovic A."/>
            <person name="Ireland A."/>
            <person name="Larimer J."/>
            <person name="McCowan C."/>
            <person name="Murphy C."/>
            <person name="Pearson M."/>
            <person name="Poon T.W."/>
            <person name="Priest M."/>
            <person name="Roberts A."/>
            <person name="Saif S."/>
            <person name="Shea T."/>
            <person name="Sykes S."/>
            <person name="Wortman J."/>
            <person name="Nusbaum C."/>
            <person name="Birren B."/>
        </authorList>
    </citation>
    <scope>NUCLEOTIDE SEQUENCE [LARGE SCALE GENOMIC DNA]</scope>
    <source>
        <strain evidence="2">IAC_01/95</strain>
    </source>
</reference>
<evidence type="ECO:0000256" key="1">
    <source>
        <dbReference type="SAM" id="MobiDB-lite"/>
    </source>
</evidence>
<sequence>MVTKTAKSAKRARKLIAALQDGDRHHIKKRRTCLKPTLDNLEAEEMLARLRRATETKQRNRVAQGSPNVKKLPKKSTKRLLAPDVQVGATFRFEKDKFQHFV</sequence>